<gene>
    <name evidence="16" type="ORF">RINTHH_8390</name>
</gene>
<dbReference type="GO" id="GO:0006633">
    <property type="term" value="P:fatty acid biosynthetic process"/>
    <property type="evidence" value="ECO:0007669"/>
    <property type="project" value="UniProtKB-KW"/>
</dbReference>
<dbReference type="InterPro" id="IPR005482">
    <property type="entry name" value="Biotin_COase_C"/>
</dbReference>
<protein>
    <recommendedName>
        <fullName evidence="4 13">Biotin carboxylase</fullName>
        <ecNumber evidence="4 13">6.3.4.14</ecNumber>
    </recommendedName>
    <alternativeName>
        <fullName evidence="13">Acetyl-coenzyme A carboxylase biotin carboxylase subunit A</fullName>
    </alternativeName>
</protein>
<dbReference type="FunFam" id="3.40.50.20:FF:000010">
    <property type="entry name" value="Propionyl-CoA carboxylase subunit alpha"/>
    <property type="match status" value="1"/>
</dbReference>
<evidence type="ECO:0000256" key="7">
    <source>
        <dbReference type="ARBA" id="ARBA00022741"/>
    </source>
</evidence>
<comment type="catalytic activity">
    <reaction evidence="11 13">
        <text>N(6)-biotinyl-L-lysyl-[protein] + hydrogencarbonate + ATP = N(6)-carboxybiotinyl-L-lysyl-[protein] + ADP + phosphate + H(+)</text>
        <dbReference type="Rhea" id="RHEA:13501"/>
        <dbReference type="Rhea" id="RHEA-COMP:10505"/>
        <dbReference type="Rhea" id="RHEA-COMP:10506"/>
        <dbReference type="ChEBI" id="CHEBI:15378"/>
        <dbReference type="ChEBI" id="CHEBI:17544"/>
        <dbReference type="ChEBI" id="CHEBI:30616"/>
        <dbReference type="ChEBI" id="CHEBI:43474"/>
        <dbReference type="ChEBI" id="CHEBI:83144"/>
        <dbReference type="ChEBI" id="CHEBI:83145"/>
        <dbReference type="ChEBI" id="CHEBI:456216"/>
        <dbReference type="EC" id="6.3.4.14"/>
    </reaction>
</comment>
<dbReference type="PANTHER" id="PTHR48095:SF2">
    <property type="entry name" value="BIOTIN CARBOXYLASE, CHLOROPLASTIC"/>
    <property type="match status" value="1"/>
</dbReference>
<dbReference type="RefSeq" id="WP_008233084.1">
    <property type="nucleotide sequence ID" value="NZ_CAIY01000031.1"/>
</dbReference>
<feature type="domain" description="Biotin carboxylation" evidence="15">
    <location>
        <begin position="2"/>
        <end position="447"/>
    </location>
</feature>
<dbReference type="NCBIfam" id="NF006367">
    <property type="entry name" value="PRK08591.1"/>
    <property type="match status" value="1"/>
</dbReference>
<evidence type="ECO:0000313" key="17">
    <source>
        <dbReference type="Proteomes" id="UP000053051"/>
    </source>
</evidence>
<dbReference type="OrthoDB" id="9807469at2"/>
<dbReference type="PROSITE" id="PS00866">
    <property type="entry name" value="CPSASE_1"/>
    <property type="match status" value="1"/>
</dbReference>
<evidence type="ECO:0000256" key="6">
    <source>
        <dbReference type="ARBA" id="ARBA00022723"/>
    </source>
</evidence>
<dbReference type="SUPFAM" id="SSF56059">
    <property type="entry name" value="Glutathione synthetase ATP-binding domain-like"/>
    <property type="match status" value="1"/>
</dbReference>
<feature type="domain" description="ATP-grasp" evidence="14">
    <location>
        <begin position="121"/>
        <end position="318"/>
    </location>
</feature>
<evidence type="ECO:0000256" key="8">
    <source>
        <dbReference type="ARBA" id="ARBA00022840"/>
    </source>
</evidence>
<comment type="pathway">
    <text evidence="2 13">Lipid metabolism; malonyl-CoA biosynthesis; malonyl-CoA from acetyl-CoA: step 1/1.</text>
</comment>
<keyword evidence="5 13" id="KW-0436">Ligase</keyword>
<evidence type="ECO:0000256" key="11">
    <source>
        <dbReference type="ARBA" id="ARBA00048600"/>
    </source>
</evidence>
<dbReference type="Pfam" id="PF02786">
    <property type="entry name" value="CPSase_L_D2"/>
    <property type="match status" value="1"/>
</dbReference>
<dbReference type="SUPFAM" id="SSF52440">
    <property type="entry name" value="PreATP-grasp domain"/>
    <property type="match status" value="1"/>
</dbReference>
<evidence type="ECO:0000259" key="15">
    <source>
        <dbReference type="PROSITE" id="PS50979"/>
    </source>
</evidence>
<dbReference type="NCBIfam" id="TIGR00514">
    <property type="entry name" value="accC"/>
    <property type="match status" value="1"/>
</dbReference>
<proteinExistence type="predicted"/>
<keyword evidence="13" id="KW-0276">Fatty acid metabolism</keyword>
<dbReference type="Proteomes" id="UP000053051">
    <property type="component" value="Unassembled WGS sequence"/>
</dbReference>
<dbReference type="EMBL" id="CAIY01000031">
    <property type="protein sequence ID" value="CCH66994.1"/>
    <property type="molecule type" value="Genomic_DNA"/>
</dbReference>
<keyword evidence="8 12" id="KW-0067">ATP-binding</keyword>
<dbReference type="STRING" id="1165094.RINTHH_8390"/>
<keyword evidence="13" id="KW-0444">Lipid biosynthesis</keyword>
<dbReference type="Pfam" id="PF00289">
    <property type="entry name" value="Biotin_carb_N"/>
    <property type="match status" value="1"/>
</dbReference>
<dbReference type="GO" id="GO:0004075">
    <property type="term" value="F:biotin carboxylase activity"/>
    <property type="evidence" value="ECO:0007669"/>
    <property type="project" value="UniProtKB-EC"/>
</dbReference>
<dbReference type="InterPro" id="IPR005479">
    <property type="entry name" value="CPAse_ATP-bd"/>
</dbReference>
<evidence type="ECO:0000256" key="4">
    <source>
        <dbReference type="ARBA" id="ARBA00013263"/>
    </source>
</evidence>
<evidence type="ECO:0000313" key="16">
    <source>
        <dbReference type="EMBL" id="CCH66994.1"/>
    </source>
</evidence>
<dbReference type="PROSITE" id="PS50979">
    <property type="entry name" value="BC"/>
    <property type="match status" value="1"/>
</dbReference>
<sequence>MKFDKILIANRGEIALRIIRSCEEMGIATVAVHSTVDRDALHVQLADEAVCIGEPPSGKSYLNIPNIIAAALTRNASAIHPGYGFLSENAKFAEICADHDIAFIGPTPEAIYLMGDKSTAKETMQRAGVPTVPGSNGLVESEAEAISVAKEIGYPVMIKATAGGGGRGMRLVLEEKNLLPSLQAAQGEADAAFGNSNIYMEKFIECPRHIEFQILADSYGSVIHLGERDCSIQRRNQKLLEEAPSAALTPELRQIMGEAAVKATKFINYTGAGTIEFLLDVHGQFYFMEMNTRIQVEHPITEMITGVDLVAEQIRIAQGEKLKLKQDQVNLTGHAIECRINAEDPEHNFRPAPGRISGYLPPGGPGVRIDSHVYTDYQIPPYYDSLIGKLVVWGPDRSTAVNRMKRALRECAITGLPTTIGFHQKIMENPHFLTGQVYTNFVQEMMN</sequence>
<dbReference type="PROSITE" id="PS00867">
    <property type="entry name" value="CPSASE_2"/>
    <property type="match status" value="1"/>
</dbReference>
<dbReference type="InterPro" id="IPR011761">
    <property type="entry name" value="ATP-grasp"/>
</dbReference>
<dbReference type="InterPro" id="IPR004549">
    <property type="entry name" value="Acetyl_CoA_COase_biotin_COase"/>
</dbReference>
<organism evidence="16 17">
    <name type="scientific">Richelia intracellularis HH01</name>
    <dbReference type="NCBI Taxonomy" id="1165094"/>
    <lineage>
        <taxon>Bacteria</taxon>
        <taxon>Bacillati</taxon>
        <taxon>Cyanobacteriota</taxon>
        <taxon>Cyanophyceae</taxon>
        <taxon>Nostocales</taxon>
        <taxon>Nostocaceae</taxon>
        <taxon>Richelia</taxon>
    </lineage>
</organism>
<keyword evidence="10 13" id="KW-0092">Biotin</keyword>
<dbReference type="PANTHER" id="PTHR48095">
    <property type="entry name" value="PYRUVATE CARBOXYLASE SUBUNIT A"/>
    <property type="match status" value="1"/>
</dbReference>
<dbReference type="UniPathway" id="UPA00655">
    <property type="reaction ID" value="UER00711"/>
</dbReference>
<dbReference type="InterPro" id="IPR016185">
    <property type="entry name" value="PreATP-grasp_dom_sf"/>
</dbReference>
<dbReference type="SUPFAM" id="SSF51246">
    <property type="entry name" value="Rudiment single hybrid motif"/>
    <property type="match status" value="1"/>
</dbReference>
<comment type="caution">
    <text evidence="16">The sequence shown here is derived from an EMBL/GenBank/DDBJ whole genome shotgun (WGS) entry which is preliminary data.</text>
</comment>
<dbReference type="InterPro" id="IPR005481">
    <property type="entry name" value="BC-like_N"/>
</dbReference>
<dbReference type="InterPro" id="IPR051602">
    <property type="entry name" value="ACC_Biotin_Carboxylase"/>
</dbReference>
<dbReference type="FunFam" id="3.30.470.20:FF:000028">
    <property type="entry name" value="Methylcrotonoyl-CoA carboxylase subunit alpha, mitochondrial"/>
    <property type="match status" value="1"/>
</dbReference>
<keyword evidence="13" id="KW-0275">Fatty acid biosynthesis</keyword>
<name>M1WRL0_9NOST</name>
<comment type="subunit">
    <text evidence="3 13">Acetyl-CoA carboxylase is a heterohexamer of biotin carboxyl carrier protein, biotin carboxylase and the two subunits of carboxyl transferase in a 2:2 complex.</text>
</comment>
<dbReference type="InterPro" id="IPR011764">
    <property type="entry name" value="Biotin_carboxylation_dom"/>
</dbReference>
<reference evidence="17" key="2">
    <citation type="submission" date="2016-01" db="EMBL/GenBank/DDBJ databases">
        <title>Diatom-associated endosymboitic cyanobacterium lacks core nitrogen metabolism enzymes.</title>
        <authorList>
            <person name="Hilton J.A."/>
            <person name="Foster R.A."/>
            <person name="Tripp H.J."/>
            <person name="Carter B.J."/>
            <person name="Zehr J.P."/>
            <person name="Villareal T.A."/>
        </authorList>
    </citation>
    <scope>NUCLEOTIDE SEQUENCE [LARGE SCALE GENOMIC DNA]</scope>
    <source>
        <strain evidence="17">HH01</strain>
    </source>
</reference>
<reference evidence="16 17" key="1">
    <citation type="submission" date="2012-05" db="EMBL/GenBank/DDBJ databases">
        <authorList>
            <person name="Hilton J."/>
        </authorList>
    </citation>
    <scope>NUCLEOTIDE SEQUENCE [LARGE SCALE GENOMIC DNA]</scope>
    <source>
        <strain evidence="16 17">HH01</strain>
    </source>
</reference>
<comment type="function">
    <text evidence="1 13">This protein is a component of the acetyl coenzyme A carboxylase complex; first, biotin carboxylase catalyzes the carboxylation of the carrier protein and then the transcarboxylase transfers the carboxyl group to form malonyl-CoA.</text>
</comment>
<dbReference type="PROSITE" id="PS50975">
    <property type="entry name" value="ATP_GRASP"/>
    <property type="match status" value="1"/>
</dbReference>
<evidence type="ECO:0000256" key="1">
    <source>
        <dbReference type="ARBA" id="ARBA00003761"/>
    </source>
</evidence>
<evidence type="ECO:0000259" key="14">
    <source>
        <dbReference type="PROSITE" id="PS50975"/>
    </source>
</evidence>
<dbReference type="FunFam" id="3.30.1490.20:FF:000018">
    <property type="entry name" value="Biotin carboxylase"/>
    <property type="match status" value="1"/>
</dbReference>
<keyword evidence="6" id="KW-0479">Metal-binding</keyword>
<evidence type="ECO:0000256" key="9">
    <source>
        <dbReference type="ARBA" id="ARBA00022842"/>
    </source>
</evidence>
<dbReference type="GO" id="GO:0046872">
    <property type="term" value="F:metal ion binding"/>
    <property type="evidence" value="ECO:0007669"/>
    <property type="project" value="UniProtKB-KW"/>
</dbReference>
<dbReference type="EC" id="6.3.4.14" evidence="4 13"/>
<dbReference type="InterPro" id="IPR011054">
    <property type="entry name" value="Rudment_hybrid_motif"/>
</dbReference>
<evidence type="ECO:0000256" key="10">
    <source>
        <dbReference type="ARBA" id="ARBA00023267"/>
    </source>
</evidence>
<accession>M1WRL0</accession>
<keyword evidence="17" id="KW-1185">Reference proteome</keyword>
<evidence type="ECO:0000256" key="5">
    <source>
        <dbReference type="ARBA" id="ARBA00022598"/>
    </source>
</evidence>
<dbReference type="SMART" id="SM00878">
    <property type="entry name" value="Biotin_carb_C"/>
    <property type="match status" value="1"/>
</dbReference>
<keyword evidence="9" id="KW-0460">Magnesium</keyword>
<dbReference type="GO" id="GO:0005524">
    <property type="term" value="F:ATP binding"/>
    <property type="evidence" value="ECO:0007669"/>
    <property type="project" value="UniProtKB-UniRule"/>
</dbReference>
<evidence type="ECO:0000256" key="3">
    <source>
        <dbReference type="ARBA" id="ARBA00011750"/>
    </source>
</evidence>
<dbReference type="AlphaFoldDB" id="M1WRL0"/>
<evidence type="ECO:0000256" key="2">
    <source>
        <dbReference type="ARBA" id="ARBA00004956"/>
    </source>
</evidence>
<keyword evidence="7 12" id="KW-0547">Nucleotide-binding</keyword>
<evidence type="ECO:0000256" key="12">
    <source>
        <dbReference type="PROSITE-ProRule" id="PRU00409"/>
    </source>
</evidence>
<dbReference type="Gene3D" id="3.30.470.20">
    <property type="entry name" value="ATP-grasp fold, B domain"/>
    <property type="match status" value="1"/>
</dbReference>
<evidence type="ECO:0000256" key="13">
    <source>
        <dbReference type="RuleBase" id="RU365063"/>
    </source>
</evidence>
<dbReference type="Pfam" id="PF02785">
    <property type="entry name" value="Biotin_carb_C"/>
    <property type="match status" value="1"/>
</dbReference>
<dbReference type="GO" id="GO:2001295">
    <property type="term" value="P:malonyl-CoA biosynthetic process"/>
    <property type="evidence" value="ECO:0007669"/>
    <property type="project" value="UniProtKB-UniPathway"/>
</dbReference>
<keyword evidence="13" id="KW-0443">Lipid metabolism</keyword>